<sequence length="353" mass="40226">MSGGNRIQEFKYCREGATLVISLDGLNWLAKRRWKGERIKKRDEELQLSVPSCQMIQADEGLQRICTALQTQNKTRNYRSSLETWPPPVFKPPQCLSLSMEPTHQSKCTSLSPFVSVCSTEALWARLILDMKDFFSLITKGLNVEIQQDDRVIIFCNEDIPLTLCGDICSTEDYGRSTGDTGWNISDNNVISDFKHSTASQLHNPTSNVNRFLRIHDEDPQKSCQVYGAPRVLSRRDKKATKRKSVSFDDDVTVYLFDQETPTLELHTGHYTPLSSSYSCSPPDVTLEDIGLEWEDDFSALEKNCHFQHVRHSQHNTFSLLGQSCADLSRPEWFSLSQSCLFLTHVTESDLEQ</sequence>
<evidence type="ECO:0000313" key="1">
    <source>
        <dbReference type="EMBL" id="CAJ1080717.1"/>
    </source>
</evidence>
<dbReference type="Proteomes" id="UP001178508">
    <property type="component" value="Chromosome 19"/>
</dbReference>
<evidence type="ECO:0000313" key="2">
    <source>
        <dbReference type="Proteomes" id="UP001178508"/>
    </source>
</evidence>
<gene>
    <name evidence="1" type="ORF">XNOV1_A019140</name>
</gene>
<accession>A0AAV1H970</accession>
<dbReference type="AlphaFoldDB" id="A0AAV1H970"/>
<protein>
    <submittedName>
        <fullName evidence="1">Uncharacterized protein LOC117829703 isoform X1</fullName>
    </submittedName>
</protein>
<name>A0AAV1H970_XYRNO</name>
<keyword evidence="2" id="KW-1185">Reference proteome</keyword>
<organism evidence="1 2">
    <name type="scientific">Xyrichtys novacula</name>
    <name type="common">Pearly razorfish</name>
    <name type="synonym">Hemipteronotus novacula</name>
    <dbReference type="NCBI Taxonomy" id="13765"/>
    <lineage>
        <taxon>Eukaryota</taxon>
        <taxon>Metazoa</taxon>
        <taxon>Chordata</taxon>
        <taxon>Craniata</taxon>
        <taxon>Vertebrata</taxon>
        <taxon>Euteleostomi</taxon>
        <taxon>Actinopterygii</taxon>
        <taxon>Neopterygii</taxon>
        <taxon>Teleostei</taxon>
        <taxon>Neoteleostei</taxon>
        <taxon>Acanthomorphata</taxon>
        <taxon>Eupercaria</taxon>
        <taxon>Labriformes</taxon>
        <taxon>Labridae</taxon>
        <taxon>Xyrichtys</taxon>
    </lineage>
</organism>
<reference evidence="1" key="1">
    <citation type="submission" date="2023-08" db="EMBL/GenBank/DDBJ databases">
        <authorList>
            <person name="Alioto T."/>
            <person name="Alioto T."/>
            <person name="Gomez Garrido J."/>
        </authorList>
    </citation>
    <scope>NUCLEOTIDE SEQUENCE</scope>
</reference>
<dbReference type="EMBL" id="OY660882">
    <property type="protein sequence ID" value="CAJ1080717.1"/>
    <property type="molecule type" value="Genomic_DNA"/>
</dbReference>
<proteinExistence type="predicted"/>